<organism evidence="2 3">
    <name type="scientific">Coemansia guatemalensis</name>
    <dbReference type="NCBI Taxonomy" id="2761395"/>
    <lineage>
        <taxon>Eukaryota</taxon>
        <taxon>Fungi</taxon>
        <taxon>Fungi incertae sedis</taxon>
        <taxon>Zoopagomycota</taxon>
        <taxon>Kickxellomycotina</taxon>
        <taxon>Kickxellomycetes</taxon>
        <taxon>Kickxellales</taxon>
        <taxon>Kickxellaceae</taxon>
        <taxon>Coemansia</taxon>
    </lineage>
</organism>
<comment type="caution">
    <text evidence="2">The sequence shown here is derived from an EMBL/GenBank/DDBJ whole genome shotgun (WGS) entry which is preliminary data.</text>
</comment>
<dbReference type="AlphaFoldDB" id="A0A9W8HZ89"/>
<reference evidence="2" key="1">
    <citation type="submission" date="2022-07" db="EMBL/GenBank/DDBJ databases">
        <title>Phylogenomic reconstructions and comparative analyses of Kickxellomycotina fungi.</title>
        <authorList>
            <person name="Reynolds N.K."/>
            <person name="Stajich J.E."/>
            <person name="Barry K."/>
            <person name="Grigoriev I.V."/>
            <person name="Crous P."/>
            <person name="Smith M.E."/>
        </authorList>
    </citation>
    <scope>NUCLEOTIDE SEQUENCE</scope>
    <source>
        <strain evidence="2">NRRL 1565</strain>
    </source>
</reference>
<feature type="region of interest" description="Disordered" evidence="1">
    <location>
        <begin position="37"/>
        <end position="71"/>
    </location>
</feature>
<feature type="compositionally biased region" description="Polar residues" evidence="1">
    <location>
        <begin position="37"/>
        <end position="46"/>
    </location>
</feature>
<dbReference type="OrthoDB" id="5540927at2759"/>
<evidence type="ECO:0000256" key="1">
    <source>
        <dbReference type="SAM" id="MobiDB-lite"/>
    </source>
</evidence>
<evidence type="ECO:0000313" key="3">
    <source>
        <dbReference type="Proteomes" id="UP001140094"/>
    </source>
</evidence>
<protein>
    <submittedName>
        <fullName evidence="2">Uncharacterized protein</fullName>
    </submittedName>
</protein>
<evidence type="ECO:0000313" key="2">
    <source>
        <dbReference type="EMBL" id="KAJ2809053.1"/>
    </source>
</evidence>
<gene>
    <name evidence="2" type="ORF">H4R20_000417</name>
</gene>
<proteinExistence type="predicted"/>
<sequence>MFTTSKDISIYARNPSKTHRAHILRLWIEMRDQLNNGSNSTANSDTFVPVQPTERKRQHKQKQKQQGTVAHPDFHSLIRHVADSDKQNCLLVLAQPDDYIPSYGMTSHIYGPLKKTKALPKDSLADVRGGAVSPLESSFCMSQSMLFTRPDYFTPEPVDLESVDGDKEWEVTDPQLTSRVCVDPLKLEEDTFISLCQLEGGAKVTYELYDLHDKDRAQQKQLARPGRGNYRRVWIQTIMADLNPDASANGGRLVINGDVTKPMRPGDSAYISRLELQESLVIENCGHIPLDFIVVEAPY</sequence>
<dbReference type="Proteomes" id="UP001140094">
    <property type="component" value="Unassembled WGS sequence"/>
</dbReference>
<dbReference type="EMBL" id="JANBUO010000012">
    <property type="protein sequence ID" value="KAJ2809053.1"/>
    <property type="molecule type" value="Genomic_DNA"/>
</dbReference>
<name>A0A9W8HZ89_9FUNG</name>
<keyword evidence="3" id="KW-1185">Reference proteome</keyword>
<accession>A0A9W8HZ89</accession>